<keyword evidence="4" id="KW-0472">Membrane</keyword>
<dbReference type="CDD" id="cd01852">
    <property type="entry name" value="AIG1"/>
    <property type="match status" value="1"/>
</dbReference>
<evidence type="ECO:0000256" key="4">
    <source>
        <dbReference type="SAM" id="Phobius"/>
    </source>
</evidence>
<dbReference type="PANTHER" id="PTHR10903">
    <property type="entry name" value="GTPASE, IMAP FAMILY MEMBER-RELATED"/>
    <property type="match status" value="1"/>
</dbReference>
<evidence type="ECO:0000256" key="3">
    <source>
        <dbReference type="ARBA" id="ARBA00023134"/>
    </source>
</evidence>
<dbReference type="InterPro" id="IPR006703">
    <property type="entry name" value="G_AIG1"/>
</dbReference>
<dbReference type="OrthoDB" id="425923at2759"/>
<comment type="similarity">
    <text evidence="1">Belongs to the TRAFAC class TrmE-Era-EngA-EngB-Septin-like GTPase superfamily. AIG1/Toc34/Toc159-like paraseptin GTPase family. IAN subfamily.</text>
</comment>
<protein>
    <submittedName>
        <fullName evidence="7">GTPase IMAP family member 7-like</fullName>
    </submittedName>
</protein>
<evidence type="ECO:0000256" key="2">
    <source>
        <dbReference type="ARBA" id="ARBA00022741"/>
    </source>
</evidence>
<accession>A0A6J2VT52</accession>
<dbReference type="Pfam" id="PF04548">
    <property type="entry name" value="AIG1"/>
    <property type="match status" value="1"/>
</dbReference>
<dbReference type="Proteomes" id="UP000504632">
    <property type="component" value="Chromosome 7"/>
</dbReference>
<evidence type="ECO:0000313" key="6">
    <source>
        <dbReference type="Proteomes" id="UP000504632"/>
    </source>
</evidence>
<evidence type="ECO:0000313" key="7">
    <source>
        <dbReference type="RefSeq" id="XP_030635237.1"/>
    </source>
</evidence>
<dbReference type="PANTHER" id="PTHR10903:SF62">
    <property type="entry name" value="GTPASE IMAP FAMILY MEMBER 4-LIKE-RELATED"/>
    <property type="match status" value="1"/>
</dbReference>
<dbReference type="AlphaFoldDB" id="A0A6J2VT52"/>
<dbReference type="GO" id="GO:0005525">
    <property type="term" value="F:GTP binding"/>
    <property type="evidence" value="ECO:0007669"/>
    <property type="project" value="UniProtKB-KW"/>
</dbReference>
<evidence type="ECO:0000259" key="5">
    <source>
        <dbReference type="PROSITE" id="PS51720"/>
    </source>
</evidence>
<dbReference type="RefSeq" id="XP_030635237.1">
    <property type="nucleotide sequence ID" value="XM_030779377.1"/>
</dbReference>
<dbReference type="InParanoid" id="A0A6J2VT52"/>
<dbReference type="InterPro" id="IPR045058">
    <property type="entry name" value="GIMA/IAN/Toc"/>
</dbReference>
<evidence type="ECO:0000256" key="1">
    <source>
        <dbReference type="ARBA" id="ARBA00008535"/>
    </source>
</evidence>
<dbReference type="SUPFAM" id="SSF52540">
    <property type="entry name" value="P-loop containing nucleoside triphosphate hydrolases"/>
    <property type="match status" value="1"/>
</dbReference>
<keyword evidence="4" id="KW-0812">Transmembrane</keyword>
<organism evidence="6 7">
    <name type="scientific">Chanos chanos</name>
    <name type="common">Milkfish</name>
    <name type="synonym">Mugil chanos</name>
    <dbReference type="NCBI Taxonomy" id="29144"/>
    <lineage>
        <taxon>Eukaryota</taxon>
        <taxon>Metazoa</taxon>
        <taxon>Chordata</taxon>
        <taxon>Craniata</taxon>
        <taxon>Vertebrata</taxon>
        <taxon>Euteleostomi</taxon>
        <taxon>Actinopterygii</taxon>
        <taxon>Neopterygii</taxon>
        <taxon>Teleostei</taxon>
        <taxon>Ostariophysi</taxon>
        <taxon>Gonorynchiformes</taxon>
        <taxon>Chanidae</taxon>
        <taxon>Chanos</taxon>
    </lineage>
</organism>
<dbReference type="InterPro" id="IPR027417">
    <property type="entry name" value="P-loop_NTPase"/>
</dbReference>
<feature type="domain" description="AIG1-type G" evidence="5">
    <location>
        <begin position="1"/>
        <end position="208"/>
    </location>
</feature>
<dbReference type="Gene3D" id="3.40.50.300">
    <property type="entry name" value="P-loop containing nucleotide triphosphate hydrolases"/>
    <property type="match status" value="1"/>
</dbReference>
<proteinExistence type="inferred from homology"/>
<keyword evidence="4" id="KW-1133">Transmembrane helix</keyword>
<dbReference type="PROSITE" id="PS51720">
    <property type="entry name" value="G_AIG1"/>
    <property type="match status" value="1"/>
</dbReference>
<reference evidence="7" key="1">
    <citation type="submission" date="2025-08" db="UniProtKB">
        <authorList>
            <consortium name="RefSeq"/>
        </authorList>
    </citation>
    <scope>IDENTIFICATION</scope>
</reference>
<gene>
    <name evidence="7" type="primary">LOC115816423</name>
</gene>
<keyword evidence="3" id="KW-0342">GTP-binding</keyword>
<dbReference type="GeneID" id="115816423"/>
<keyword evidence="2" id="KW-0547">Nucleotide-binding</keyword>
<feature type="transmembrane region" description="Helical" evidence="4">
    <location>
        <begin position="250"/>
        <end position="277"/>
    </location>
</feature>
<keyword evidence="6" id="KW-1185">Reference proteome</keyword>
<sequence>MEELRMVLLGKTGDGKSSAGNTILNDRMFHTRSSLNSVTHQCVTVSGITHGRPVSVTDTPGLFDTDRPDGILKHELVRCMTHCAPGVHAFLIGLRLGTYIEQETVVKKITESFGEDAFKHSVVLFTHGDELDDGQTIEDFVKETEALQELVDKCGGRCHVIDNKYWNQQEDEYRNNSVQIQKLLDTIEKMVRENGGNYYTNELLQKIEEDIQAEEMRIREEDTTYLCDEEIREKARKRVSKKYLKKISEVTAGALLGAFFAVGVLIGAPVSLIGGVATEF</sequence>
<dbReference type="FunFam" id="3.40.50.300:FF:000366">
    <property type="entry name" value="GTPase, IMAP family member 2"/>
    <property type="match status" value="1"/>
</dbReference>
<name>A0A6J2VT52_CHACN</name>